<dbReference type="PANTHER" id="PTHR23063:SF53">
    <property type="entry name" value="PHOSPHOLIPID_GLYCEROL ACYLTRANSFERASE DOMAIN-CONTAINING PROTEIN"/>
    <property type="match status" value="1"/>
</dbReference>
<dbReference type="CDD" id="cd07991">
    <property type="entry name" value="LPLAT_LPCAT1-like"/>
    <property type="match status" value="1"/>
</dbReference>
<evidence type="ECO:0000256" key="5">
    <source>
        <dbReference type="ARBA" id="ARBA00022679"/>
    </source>
</evidence>
<gene>
    <name evidence="17" type="ORF">CBOVIS_LOCUS11767</name>
</gene>
<feature type="compositionally biased region" description="Acidic residues" evidence="14">
    <location>
        <begin position="51"/>
        <end position="64"/>
    </location>
</feature>
<evidence type="ECO:0000256" key="6">
    <source>
        <dbReference type="ARBA" id="ARBA00022692"/>
    </source>
</evidence>
<evidence type="ECO:0000313" key="17">
    <source>
        <dbReference type="EMBL" id="CAB3410212.1"/>
    </source>
</evidence>
<keyword evidence="5" id="KW-0808">Transferase</keyword>
<evidence type="ECO:0000256" key="2">
    <source>
        <dbReference type="ARBA" id="ARBA00005189"/>
    </source>
</evidence>
<evidence type="ECO:0000256" key="14">
    <source>
        <dbReference type="SAM" id="MobiDB-lite"/>
    </source>
</evidence>
<feature type="domain" description="Phospholipid/glycerol acyltransferase" evidence="16">
    <location>
        <begin position="241"/>
        <end position="352"/>
    </location>
</feature>
<feature type="transmembrane region" description="Helical" evidence="15">
    <location>
        <begin position="6"/>
        <end position="23"/>
    </location>
</feature>
<reference evidence="17 18" key="1">
    <citation type="submission" date="2020-04" db="EMBL/GenBank/DDBJ databases">
        <authorList>
            <person name="Laetsch R D."/>
            <person name="Stevens L."/>
            <person name="Kumar S."/>
            <person name="Blaxter L. M."/>
        </authorList>
    </citation>
    <scope>NUCLEOTIDE SEQUENCE [LARGE SCALE GENOMIC DNA]</scope>
</reference>
<feature type="region of interest" description="Disordered" evidence="14">
    <location>
        <begin position="51"/>
        <end position="77"/>
    </location>
</feature>
<feature type="transmembrane region" description="Helical" evidence="15">
    <location>
        <begin position="179"/>
        <end position="201"/>
    </location>
</feature>
<dbReference type="GO" id="GO:0019432">
    <property type="term" value="P:triglyceride biosynthetic process"/>
    <property type="evidence" value="ECO:0007669"/>
    <property type="project" value="TreeGrafter"/>
</dbReference>
<evidence type="ECO:0000256" key="10">
    <source>
        <dbReference type="ARBA" id="ARBA00023209"/>
    </source>
</evidence>
<keyword evidence="18" id="KW-1185">Reference proteome</keyword>
<feature type="region of interest" description="Disordered" evidence="14">
    <location>
        <begin position="496"/>
        <end position="522"/>
    </location>
</feature>
<evidence type="ECO:0000256" key="12">
    <source>
        <dbReference type="ARBA" id="ARBA00023315"/>
    </source>
</evidence>
<evidence type="ECO:0000256" key="8">
    <source>
        <dbReference type="ARBA" id="ARBA00023098"/>
    </source>
</evidence>
<keyword evidence="9 15" id="KW-0472">Membrane</keyword>
<keyword evidence="8" id="KW-0443">Lipid metabolism</keyword>
<evidence type="ECO:0000256" key="13">
    <source>
        <dbReference type="ARBA" id="ARBA00025707"/>
    </source>
</evidence>
<dbReference type="GO" id="GO:0016020">
    <property type="term" value="C:membrane"/>
    <property type="evidence" value="ECO:0007669"/>
    <property type="project" value="UniProtKB-SubCell"/>
</dbReference>
<evidence type="ECO:0000256" key="3">
    <source>
        <dbReference type="ARBA" id="ARBA00008655"/>
    </source>
</evidence>
<dbReference type="GO" id="GO:0005783">
    <property type="term" value="C:endoplasmic reticulum"/>
    <property type="evidence" value="ECO:0007669"/>
    <property type="project" value="TreeGrafter"/>
</dbReference>
<dbReference type="EMBL" id="CADEPM010000010">
    <property type="protein sequence ID" value="CAB3410212.1"/>
    <property type="molecule type" value="Genomic_DNA"/>
</dbReference>
<evidence type="ECO:0000259" key="16">
    <source>
        <dbReference type="SMART" id="SM00563"/>
    </source>
</evidence>
<evidence type="ECO:0000256" key="9">
    <source>
        <dbReference type="ARBA" id="ARBA00023136"/>
    </source>
</evidence>
<keyword evidence="4" id="KW-0444">Lipid biosynthesis</keyword>
<dbReference type="OrthoDB" id="10051137at2759"/>
<comment type="similarity">
    <text evidence="3">Belongs to the 1-acyl-sn-glycerol-3-phosphate acyltransferase family.</text>
</comment>
<keyword evidence="6 15" id="KW-0812">Transmembrane</keyword>
<sequence>MILLFLFYLFEFLLVTLIFLAVTGKTLGIRELYVNTLDRIFEWGATVCTEVGDDEPPPNGEECETIQRKPRRSSSASDLGIINREKSEIIDAKLHETNVPTSKKTTVSVLVDDTLDFITAGMEAIIEDQVTNRFAAAQLPCWNLLSRTRYSFQYYNWKLTALWIVGFMVRYYVFLPFRIALFVLSMGLMIACTTIIGIVPHPKVKKWLNRRVMLMCFRIYSRAFSSVIRFHNRENRAQKGGICVANHTSPIDIMILSCDNCYAMIGQKQGGMLGFLQNTLSRAEHHIWFERGEAKDRKKVVEIMREHVNDENKLPIIIFPEGTCINNTSVMMFKKGSFELGSTIYPIAMKYDSRLTDAFWNSSRESYGKYLWNMMTSWAIICDVWYLPPMTKQEGEDSIAFARRVKHAIAKKGGLIDLEWDGMLKRERVSSKLVSLQQKLYYERLARTTSLTTMIEEDTTDILEIMQGITDEERNELLKKIDEQDDEAAMMRKISAMRPSSPSPRATFQIGGGDAMRHRKFE</sequence>
<comment type="caution">
    <text evidence="17">The sequence shown here is derived from an EMBL/GenBank/DDBJ whole genome shotgun (WGS) entry which is preliminary data.</text>
</comment>
<feature type="transmembrane region" description="Helical" evidence="15">
    <location>
        <begin position="155"/>
        <end position="173"/>
    </location>
</feature>
<dbReference type="PANTHER" id="PTHR23063">
    <property type="entry name" value="PHOSPHOLIPID ACYLTRANSFERASE"/>
    <property type="match status" value="1"/>
</dbReference>
<dbReference type="InterPro" id="IPR002123">
    <property type="entry name" value="Plipid/glycerol_acylTrfase"/>
</dbReference>
<dbReference type="InterPro" id="IPR045252">
    <property type="entry name" value="LPCAT1-like"/>
</dbReference>
<proteinExistence type="inferred from homology"/>
<evidence type="ECO:0000256" key="15">
    <source>
        <dbReference type="SAM" id="Phobius"/>
    </source>
</evidence>
<dbReference type="SMART" id="SM00563">
    <property type="entry name" value="PlsC"/>
    <property type="match status" value="1"/>
</dbReference>
<dbReference type="SUPFAM" id="SSF69593">
    <property type="entry name" value="Glycerol-3-phosphate (1)-acyltransferase"/>
    <property type="match status" value="1"/>
</dbReference>
<dbReference type="Proteomes" id="UP000494206">
    <property type="component" value="Unassembled WGS sequence"/>
</dbReference>
<comment type="pathway">
    <text evidence="2">Lipid metabolism.</text>
</comment>
<evidence type="ECO:0000256" key="4">
    <source>
        <dbReference type="ARBA" id="ARBA00022516"/>
    </source>
</evidence>
<evidence type="ECO:0000256" key="11">
    <source>
        <dbReference type="ARBA" id="ARBA00023264"/>
    </source>
</evidence>
<dbReference type="AlphaFoldDB" id="A0A8S1F8V1"/>
<protein>
    <recommendedName>
        <fullName evidence="16">Phospholipid/glycerol acyltransferase domain-containing protein</fullName>
    </recommendedName>
</protein>
<keyword evidence="10" id="KW-0594">Phospholipid biosynthesis</keyword>
<keyword evidence="12" id="KW-0012">Acyltransferase</keyword>
<comment type="subcellular location">
    <subcellularLocation>
        <location evidence="1">Membrane</location>
    </subcellularLocation>
</comment>
<keyword evidence="7 15" id="KW-1133">Transmembrane helix</keyword>
<evidence type="ECO:0000256" key="7">
    <source>
        <dbReference type="ARBA" id="ARBA00022989"/>
    </source>
</evidence>
<evidence type="ECO:0000256" key="1">
    <source>
        <dbReference type="ARBA" id="ARBA00004370"/>
    </source>
</evidence>
<dbReference type="Pfam" id="PF01553">
    <property type="entry name" value="Acyltransferase"/>
    <property type="match status" value="1"/>
</dbReference>
<name>A0A8S1F8V1_9PELO</name>
<keyword evidence="11" id="KW-1208">Phospholipid metabolism</keyword>
<dbReference type="GO" id="GO:0004366">
    <property type="term" value="F:glycerol-3-phosphate O-acyltransferase activity"/>
    <property type="evidence" value="ECO:0007669"/>
    <property type="project" value="TreeGrafter"/>
</dbReference>
<accession>A0A8S1F8V1</accession>
<dbReference type="GO" id="GO:0008654">
    <property type="term" value="P:phospholipid biosynthetic process"/>
    <property type="evidence" value="ECO:0007669"/>
    <property type="project" value="UniProtKB-KW"/>
</dbReference>
<organism evidence="17 18">
    <name type="scientific">Caenorhabditis bovis</name>
    <dbReference type="NCBI Taxonomy" id="2654633"/>
    <lineage>
        <taxon>Eukaryota</taxon>
        <taxon>Metazoa</taxon>
        <taxon>Ecdysozoa</taxon>
        <taxon>Nematoda</taxon>
        <taxon>Chromadorea</taxon>
        <taxon>Rhabditida</taxon>
        <taxon>Rhabditina</taxon>
        <taxon>Rhabditomorpha</taxon>
        <taxon>Rhabditoidea</taxon>
        <taxon>Rhabditidae</taxon>
        <taxon>Peloderinae</taxon>
        <taxon>Caenorhabditis</taxon>
    </lineage>
</organism>
<comment type="pathway">
    <text evidence="13">Phospholipid metabolism.</text>
</comment>
<evidence type="ECO:0000313" key="18">
    <source>
        <dbReference type="Proteomes" id="UP000494206"/>
    </source>
</evidence>